<proteinExistence type="inferred from homology"/>
<dbReference type="InterPro" id="IPR024904">
    <property type="entry name" value="OTCase_ArgI"/>
</dbReference>
<feature type="binding site" evidence="5">
    <location>
        <begin position="140"/>
        <end position="143"/>
    </location>
    <ligand>
        <name>carbamoyl phosphate</name>
        <dbReference type="ChEBI" id="CHEBI:58228"/>
    </ligand>
</feature>
<dbReference type="InterPro" id="IPR036901">
    <property type="entry name" value="Asp/Orn_carbamoylTrfase_sf"/>
</dbReference>
<dbReference type="SUPFAM" id="SSF53671">
    <property type="entry name" value="Aspartate/ornithine carbamoyltransferase"/>
    <property type="match status" value="1"/>
</dbReference>
<sequence>MNGADTEDDSDPRHFLDIDDVSPSELDEVLDLALEYKRAQQQGDDHADLEDQTLGMIFQKPSTRTRVSFETGMTQLGGHAVFLGEDDIQLGRGEPLKDTSRTLSRYVDAVMARVFKHENIEVLAEYSSVPVVNGLTDDAHPCQTLADLLTIREQEGGLEGVSAAWVGDGNNVAQSFALGCAIAGIDLTVATPEGYGIDETVFERARDLGGDPTVTTDPIEAVSEADIIYTDVWISMGQEDERDVRMNAFEGFQVSSELLEYAPEASVMHCLPAHRGEEITDEVIESDRSVVFDQAENRLHAQKALLSWVLE</sequence>
<comment type="catalytic activity">
    <reaction evidence="4 5">
        <text>carbamoyl phosphate + L-ornithine = L-citrulline + phosphate + H(+)</text>
        <dbReference type="Rhea" id="RHEA:19513"/>
        <dbReference type="ChEBI" id="CHEBI:15378"/>
        <dbReference type="ChEBI" id="CHEBI:43474"/>
        <dbReference type="ChEBI" id="CHEBI:46911"/>
        <dbReference type="ChEBI" id="CHEBI:57743"/>
        <dbReference type="ChEBI" id="CHEBI:58228"/>
        <dbReference type="EC" id="2.1.3.3"/>
    </reaction>
</comment>
<organism evidence="8 9">
    <name type="scientific">Natronorubrum halalkaliphilum</name>
    <dbReference type="NCBI Taxonomy" id="2691917"/>
    <lineage>
        <taxon>Archaea</taxon>
        <taxon>Methanobacteriati</taxon>
        <taxon>Methanobacteriota</taxon>
        <taxon>Stenosarchaea group</taxon>
        <taxon>Halobacteria</taxon>
        <taxon>Halobacteriales</taxon>
        <taxon>Natrialbaceae</taxon>
        <taxon>Natronorubrum</taxon>
    </lineage>
</organism>
<dbReference type="NCBIfam" id="NF001986">
    <property type="entry name" value="PRK00779.1"/>
    <property type="match status" value="1"/>
</dbReference>
<dbReference type="PROSITE" id="PS00097">
    <property type="entry name" value="CARBAMOYLTRANSFERASE"/>
    <property type="match status" value="1"/>
</dbReference>
<dbReference type="GO" id="GO:0004585">
    <property type="term" value="F:ornithine carbamoyltransferase activity"/>
    <property type="evidence" value="ECO:0007669"/>
    <property type="project" value="UniProtKB-UniRule"/>
</dbReference>
<evidence type="ECO:0000313" key="9">
    <source>
        <dbReference type="Proteomes" id="UP000434101"/>
    </source>
</evidence>
<dbReference type="InterPro" id="IPR002292">
    <property type="entry name" value="Orn/put_carbamltrans"/>
</dbReference>
<feature type="binding site" evidence="5">
    <location>
        <position position="171"/>
    </location>
    <ligand>
        <name>L-ornithine</name>
        <dbReference type="ChEBI" id="CHEBI:46911"/>
    </ligand>
</feature>
<keyword evidence="9" id="KW-1185">Reference proteome</keyword>
<dbReference type="Proteomes" id="UP000434101">
    <property type="component" value="Unassembled WGS sequence"/>
</dbReference>
<feature type="binding site" evidence="5">
    <location>
        <begin position="235"/>
        <end position="236"/>
    </location>
    <ligand>
        <name>L-ornithine</name>
        <dbReference type="ChEBI" id="CHEBI:46911"/>
    </ligand>
</feature>
<dbReference type="Gene3D" id="3.40.50.1370">
    <property type="entry name" value="Aspartate/ornithine carbamoyltransferase"/>
    <property type="match status" value="2"/>
</dbReference>
<dbReference type="InterPro" id="IPR006130">
    <property type="entry name" value="Asp/Orn_carbamoylTrfase"/>
</dbReference>
<dbReference type="AlphaFoldDB" id="A0A6B0VML2"/>
<dbReference type="OrthoDB" id="4696at2157"/>
<name>A0A6B0VML2_9EURY</name>
<evidence type="ECO:0000256" key="1">
    <source>
        <dbReference type="ARBA" id="ARBA00007805"/>
    </source>
</evidence>
<dbReference type="Pfam" id="PF02729">
    <property type="entry name" value="OTCace_N"/>
    <property type="match status" value="1"/>
</dbReference>
<evidence type="ECO:0000256" key="3">
    <source>
        <dbReference type="ARBA" id="ARBA00022679"/>
    </source>
</evidence>
<dbReference type="EC" id="2.1.3.3" evidence="2 5"/>
<dbReference type="PRINTS" id="PR00100">
    <property type="entry name" value="AOTCASE"/>
</dbReference>
<dbReference type="HAMAP" id="MF_01109">
    <property type="entry name" value="OTCase"/>
    <property type="match status" value="1"/>
</dbReference>
<dbReference type="InterPro" id="IPR006132">
    <property type="entry name" value="Asp/Orn_carbamoyltranf_P-bd"/>
</dbReference>
<evidence type="ECO:0000259" key="6">
    <source>
        <dbReference type="Pfam" id="PF00185"/>
    </source>
</evidence>
<feature type="binding site" evidence="5">
    <location>
        <begin position="270"/>
        <end position="271"/>
    </location>
    <ligand>
        <name>carbamoyl phosphate</name>
        <dbReference type="ChEBI" id="CHEBI:58228"/>
    </ligand>
</feature>
<protein>
    <recommendedName>
        <fullName evidence="2 5">Ornithine carbamoyltransferase</fullName>
        <shortName evidence="5">OTCase</shortName>
        <ecNumber evidence="2 5">2.1.3.3</ecNumber>
    </recommendedName>
</protein>
<evidence type="ECO:0000256" key="4">
    <source>
        <dbReference type="ARBA" id="ARBA00048772"/>
    </source>
</evidence>
<feature type="binding site" evidence="5">
    <location>
        <position position="231"/>
    </location>
    <ligand>
        <name>L-ornithine</name>
        <dbReference type="ChEBI" id="CHEBI:46911"/>
    </ligand>
</feature>
<evidence type="ECO:0000313" key="8">
    <source>
        <dbReference type="EMBL" id="MXV62820.1"/>
    </source>
</evidence>
<feature type="binding site" evidence="5">
    <location>
        <position position="113"/>
    </location>
    <ligand>
        <name>carbamoyl phosphate</name>
        <dbReference type="ChEBI" id="CHEBI:58228"/>
    </ligand>
</feature>
<feature type="binding site" evidence="5">
    <location>
        <position position="89"/>
    </location>
    <ligand>
        <name>carbamoyl phosphate</name>
        <dbReference type="ChEBI" id="CHEBI:58228"/>
    </ligand>
</feature>
<dbReference type="GO" id="GO:0005737">
    <property type="term" value="C:cytoplasm"/>
    <property type="evidence" value="ECO:0007669"/>
    <property type="project" value="UniProtKB-SubCell"/>
</dbReference>
<dbReference type="PRINTS" id="PR00102">
    <property type="entry name" value="OTCASE"/>
</dbReference>
<evidence type="ECO:0000259" key="7">
    <source>
        <dbReference type="Pfam" id="PF02729"/>
    </source>
</evidence>
<dbReference type="RefSeq" id="WP_160065639.1">
    <property type="nucleotide sequence ID" value="NZ_WUYX01000038.1"/>
</dbReference>
<keyword evidence="3 5" id="KW-0808">Transferase</keyword>
<evidence type="ECO:0000256" key="2">
    <source>
        <dbReference type="ARBA" id="ARBA00013007"/>
    </source>
</evidence>
<dbReference type="PANTHER" id="PTHR45753">
    <property type="entry name" value="ORNITHINE CARBAMOYLTRANSFERASE, MITOCHONDRIAL"/>
    <property type="match status" value="1"/>
</dbReference>
<dbReference type="InterPro" id="IPR006131">
    <property type="entry name" value="Asp_carbamoyltransf_Asp/Orn-bd"/>
</dbReference>
<feature type="domain" description="Aspartate/ornithine carbamoyltransferase carbamoyl-P binding" evidence="7">
    <location>
        <begin position="13"/>
        <end position="153"/>
    </location>
</feature>
<comment type="caution">
    <text evidence="8">The sequence shown here is derived from an EMBL/GenBank/DDBJ whole genome shotgun (WGS) entry which is preliminary data.</text>
</comment>
<feature type="binding site" evidence="5">
    <location>
        <position position="298"/>
    </location>
    <ligand>
        <name>carbamoyl phosphate</name>
        <dbReference type="ChEBI" id="CHEBI:58228"/>
    </ligand>
</feature>
<dbReference type="GO" id="GO:0019240">
    <property type="term" value="P:citrulline biosynthetic process"/>
    <property type="evidence" value="ECO:0007669"/>
    <property type="project" value="TreeGrafter"/>
</dbReference>
<keyword evidence="5" id="KW-0963">Cytoplasm</keyword>
<dbReference type="NCBIfam" id="TIGR00658">
    <property type="entry name" value="orni_carb_tr"/>
    <property type="match status" value="1"/>
</dbReference>
<dbReference type="Pfam" id="PF00185">
    <property type="entry name" value="OTCace"/>
    <property type="match status" value="1"/>
</dbReference>
<dbReference type="PANTHER" id="PTHR45753:SF3">
    <property type="entry name" value="ORNITHINE TRANSCARBAMYLASE, MITOCHONDRIAL"/>
    <property type="match status" value="1"/>
</dbReference>
<comment type="subcellular location">
    <subcellularLocation>
        <location evidence="5">Cytoplasm</location>
    </subcellularLocation>
</comment>
<evidence type="ECO:0000256" key="5">
    <source>
        <dbReference type="HAMAP-Rule" id="MF_01109"/>
    </source>
</evidence>
<gene>
    <name evidence="8" type="primary">argF</name>
    <name evidence="8" type="ORF">GS429_12235</name>
</gene>
<accession>A0A6B0VML2</accession>
<feature type="domain" description="Aspartate/ornithine carbamoyltransferase Asp/Orn-binding" evidence="6">
    <location>
        <begin position="160"/>
        <end position="308"/>
    </location>
</feature>
<feature type="binding site" evidence="5">
    <location>
        <begin position="62"/>
        <end position="65"/>
    </location>
    <ligand>
        <name>carbamoyl phosphate</name>
        <dbReference type="ChEBI" id="CHEBI:58228"/>
    </ligand>
</feature>
<comment type="similarity">
    <text evidence="1 5">Belongs to the aspartate/ornithine carbamoyltransferase superfamily. OTCase family.</text>
</comment>
<dbReference type="FunFam" id="3.40.50.1370:FF:000008">
    <property type="entry name" value="Ornithine carbamoyltransferase"/>
    <property type="match status" value="1"/>
</dbReference>
<dbReference type="GO" id="GO:0016597">
    <property type="term" value="F:amino acid binding"/>
    <property type="evidence" value="ECO:0007669"/>
    <property type="project" value="InterPro"/>
</dbReference>
<dbReference type="EMBL" id="WUYX01000038">
    <property type="protein sequence ID" value="MXV62820.1"/>
    <property type="molecule type" value="Genomic_DNA"/>
</dbReference>
<dbReference type="GO" id="GO:0042450">
    <property type="term" value="P:L-arginine biosynthetic process via ornithine"/>
    <property type="evidence" value="ECO:0007669"/>
    <property type="project" value="UniProtKB-UniRule"/>
</dbReference>
<reference evidence="8 9" key="1">
    <citation type="submission" date="2020-01" db="EMBL/GenBank/DDBJ databases">
        <title>Natronorubrum sp. JWXQ-INN 674 isolated from Inner Mongolia Autonomous Region of China.</title>
        <authorList>
            <person name="Xue Q."/>
        </authorList>
    </citation>
    <scope>NUCLEOTIDE SEQUENCE [LARGE SCALE GENOMIC DNA]</scope>
    <source>
        <strain evidence="8 9">JWXQ-INN-674</strain>
    </source>
</reference>